<organism evidence="1 2">
    <name type="scientific">Methylocystis rosea</name>
    <dbReference type="NCBI Taxonomy" id="173366"/>
    <lineage>
        <taxon>Bacteria</taxon>
        <taxon>Pseudomonadati</taxon>
        <taxon>Pseudomonadota</taxon>
        <taxon>Alphaproteobacteria</taxon>
        <taxon>Hyphomicrobiales</taxon>
        <taxon>Methylocystaceae</taxon>
        <taxon>Methylocystis</taxon>
    </lineage>
</organism>
<dbReference type="InterPro" id="IPR010642">
    <property type="entry name" value="Invasion_prot_B"/>
</dbReference>
<evidence type="ECO:0000313" key="1">
    <source>
        <dbReference type="EMBL" id="AZG78799.1"/>
    </source>
</evidence>
<gene>
    <name evidence="1" type="ORF">EHO51_18340</name>
</gene>
<keyword evidence="1" id="KW-0614">Plasmid</keyword>
<dbReference type="KEGG" id="mros:EHO51_18340"/>
<proteinExistence type="predicted"/>
<reference evidence="1 2" key="1">
    <citation type="submission" date="2018-11" db="EMBL/GenBank/DDBJ databases">
        <title>Genome squencing of methanotrophic bacteria isolated from alkaline groundwater in Korea.</title>
        <authorList>
            <person name="Nguyen L.N."/>
        </authorList>
    </citation>
    <scope>NUCLEOTIDE SEQUENCE [LARGE SCALE GENOMIC DNA]</scope>
    <source>
        <strain evidence="1 2">GW6</strain>
        <plasmid evidence="2">pgw6_1</plasmid>
    </source>
</reference>
<accession>A0A3G8M9X6</accession>
<dbReference type="Gene3D" id="2.60.40.1880">
    <property type="entry name" value="Invasion associated locus B (IalB) protein"/>
    <property type="match status" value="1"/>
</dbReference>
<evidence type="ECO:0000313" key="2">
    <source>
        <dbReference type="Proteomes" id="UP000273982"/>
    </source>
</evidence>
<dbReference type="AlphaFoldDB" id="A0A3G8M9X6"/>
<geneLocation type="plasmid" evidence="2">
    <name>pgw6_1</name>
</geneLocation>
<dbReference type="Pfam" id="PF06776">
    <property type="entry name" value="IalB"/>
    <property type="match status" value="1"/>
</dbReference>
<dbReference type="InterPro" id="IPR038696">
    <property type="entry name" value="IalB_sf"/>
</dbReference>
<dbReference type="Proteomes" id="UP000273982">
    <property type="component" value="Plasmid pGW6_1"/>
</dbReference>
<name>A0A3G8M9X6_9HYPH</name>
<dbReference type="EMBL" id="CP034087">
    <property type="protein sequence ID" value="AZG78799.1"/>
    <property type="molecule type" value="Genomic_DNA"/>
</dbReference>
<protein>
    <submittedName>
        <fullName evidence="1">Invasion associated locus B family protein</fullName>
    </submittedName>
</protein>
<sequence length="140" mass="15151">MQTAFCGSLEVSARGQEAGKTKFGAWELHCETPAGERSEQCVLTQMVRAEDAANVNLRVMILKPRELKGGVLRIVAPMNVFLPNGVSLKIDQTDIGRVGFVRCAPSGCIADAPIEDKLLDQLEQAPNDVNRFGIPESANI</sequence>